<proteinExistence type="predicted"/>
<reference evidence="2 3" key="1">
    <citation type="journal article" date="2016" name="Nat. Commun.">
        <title>Genomes of cryptic chimpanzee Plasmodium species reveal key evolutionary events leading to human malaria.</title>
        <authorList>
            <person name="Sundararaman S.A."/>
            <person name="Plenderleith L.J."/>
            <person name="Liu W."/>
            <person name="Loy D.E."/>
            <person name="Learn G.H."/>
            <person name="Li Y."/>
            <person name="Shaw K.S."/>
            <person name="Ayouba A."/>
            <person name="Peeters M."/>
            <person name="Speede S."/>
            <person name="Shaw G.M."/>
            <person name="Bushman F.D."/>
            <person name="Brisson D."/>
            <person name="Rayner J.C."/>
            <person name="Sharp P.M."/>
            <person name="Hahn B.H."/>
        </authorList>
    </citation>
    <scope>NUCLEOTIDE SEQUENCE [LARGE SCALE GENOMIC DNA]</scope>
    <source>
        <strain evidence="2 3">SY75</strain>
    </source>
</reference>
<gene>
    <name evidence="2" type="ORF">PGSY75_0937100</name>
</gene>
<organism evidence="2 3">
    <name type="scientific">Plasmodium gaboni</name>
    <dbReference type="NCBI Taxonomy" id="647221"/>
    <lineage>
        <taxon>Eukaryota</taxon>
        <taxon>Sar</taxon>
        <taxon>Alveolata</taxon>
        <taxon>Apicomplexa</taxon>
        <taxon>Aconoidasida</taxon>
        <taxon>Haemosporida</taxon>
        <taxon>Plasmodiidae</taxon>
        <taxon>Plasmodium</taxon>
        <taxon>Plasmodium (Laverania)</taxon>
    </lineage>
</organism>
<sequence>MLLLQNKITFLKVIFLILFLSYKSAFTKMEDLTYKSNITTKIKSNRILSDFNLKHLKYKKLKEYDDLKKNIKKYKDEDRSILFYNLINKHLQKYDLDEYLYHDRNANEKYMYYKKYFGSQKYTENMKRKISKIFHENDSKYLLQSNKKKYYKDYIKKLFYILIKKEKKKTYEEIKKQKKKEMSDFDIFHNGIYTIIFTILSISCLVICFKIFGISSVITLSSIVSFMCPIVIGIIGAVFLTIALSFLFKIVSFDEYGSEDKYEY</sequence>
<comment type="caution">
    <text evidence="2">The sequence shown here is derived from an EMBL/GenBank/DDBJ whole genome shotgun (WGS) entry which is preliminary data.</text>
</comment>
<dbReference type="AlphaFoldDB" id="A0A151LMG8"/>
<dbReference type="RefSeq" id="XP_018642113.1">
    <property type="nucleotide sequence ID" value="XM_018785772.1"/>
</dbReference>
<name>A0A151LMG8_9APIC</name>
<keyword evidence="1" id="KW-0812">Transmembrane</keyword>
<accession>A0A151LMG8</accession>
<evidence type="ECO:0000313" key="2">
    <source>
        <dbReference type="EMBL" id="KYO00346.1"/>
    </source>
</evidence>
<dbReference type="GeneID" id="29776379"/>
<keyword evidence="1" id="KW-1133">Transmembrane helix</keyword>
<dbReference type="KEGG" id="pgab:PGSY75_0937100"/>
<keyword evidence="1" id="KW-0472">Membrane</keyword>
<dbReference type="VEuPathDB" id="PlasmoDB:PGABG01_0012000"/>
<dbReference type="EMBL" id="LVLB01000010">
    <property type="protein sequence ID" value="KYO00346.1"/>
    <property type="molecule type" value="Genomic_DNA"/>
</dbReference>
<dbReference type="VEuPathDB" id="PlasmoDB:PGSY75_0937100"/>
<dbReference type="Proteomes" id="UP000076004">
    <property type="component" value="Chromosome 9"/>
</dbReference>
<evidence type="ECO:0000256" key="1">
    <source>
        <dbReference type="SAM" id="Phobius"/>
    </source>
</evidence>
<protein>
    <submittedName>
        <fullName evidence="2">Putative exported protein</fullName>
    </submittedName>
</protein>
<feature type="transmembrane region" description="Helical" evidence="1">
    <location>
        <begin position="224"/>
        <end position="248"/>
    </location>
</feature>
<feature type="transmembrane region" description="Helical" evidence="1">
    <location>
        <begin position="191"/>
        <end position="212"/>
    </location>
</feature>
<evidence type="ECO:0000313" key="3">
    <source>
        <dbReference type="Proteomes" id="UP000076004"/>
    </source>
</evidence>